<protein>
    <recommendedName>
        <fullName evidence="3">STAS domain-containing protein</fullName>
    </recommendedName>
</protein>
<sequence length="75" mass="7883">MSVRVEAGMIHLEGRCLVEDAEPLLLALQDNADATVSLAGATRLHMAVVQVLLAARPPLANIPVDLGAARFLLAL</sequence>
<evidence type="ECO:0000313" key="1">
    <source>
        <dbReference type="EMBL" id="RZF64122.1"/>
    </source>
</evidence>
<gene>
    <name evidence="1" type="ORF">EWE75_12280</name>
</gene>
<name>A0A4Q6Y1P7_9SPHN</name>
<reference evidence="1 2" key="1">
    <citation type="submission" date="2019-02" db="EMBL/GenBank/DDBJ databases">
        <authorList>
            <person name="Li Y."/>
        </authorList>
    </citation>
    <scope>NUCLEOTIDE SEQUENCE [LARGE SCALE GENOMIC DNA]</scope>
    <source>
        <strain evidence="1 2">3-7</strain>
    </source>
</reference>
<keyword evidence="2" id="KW-1185">Reference proteome</keyword>
<accession>A0A4Q6Y1P7</accession>
<organism evidence="1 2">
    <name type="scientific">Sphingomonas populi</name>
    <dbReference type="NCBI Taxonomy" id="2484750"/>
    <lineage>
        <taxon>Bacteria</taxon>
        <taxon>Pseudomonadati</taxon>
        <taxon>Pseudomonadota</taxon>
        <taxon>Alphaproteobacteria</taxon>
        <taxon>Sphingomonadales</taxon>
        <taxon>Sphingomonadaceae</taxon>
        <taxon>Sphingomonas</taxon>
    </lineage>
</organism>
<evidence type="ECO:0000313" key="2">
    <source>
        <dbReference type="Proteomes" id="UP000292085"/>
    </source>
</evidence>
<dbReference type="Proteomes" id="UP000292085">
    <property type="component" value="Unassembled WGS sequence"/>
</dbReference>
<dbReference type="EMBL" id="SGIS01000017">
    <property type="protein sequence ID" value="RZF64122.1"/>
    <property type="molecule type" value="Genomic_DNA"/>
</dbReference>
<dbReference type="OrthoDB" id="7585928at2"/>
<proteinExistence type="predicted"/>
<dbReference type="AlphaFoldDB" id="A0A4Q6Y1P7"/>
<dbReference type="RefSeq" id="WP_130157855.1">
    <property type="nucleotide sequence ID" value="NZ_SGIS01000017.1"/>
</dbReference>
<comment type="caution">
    <text evidence="1">The sequence shown here is derived from an EMBL/GenBank/DDBJ whole genome shotgun (WGS) entry which is preliminary data.</text>
</comment>
<evidence type="ECO:0008006" key="3">
    <source>
        <dbReference type="Google" id="ProtNLM"/>
    </source>
</evidence>